<comment type="caution">
    <text evidence="2">The sequence shown here is derived from an EMBL/GenBank/DDBJ whole genome shotgun (WGS) entry which is preliminary data.</text>
</comment>
<dbReference type="Proteomes" id="UP001195571">
    <property type="component" value="Unassembled WGS sequence"/>
</dbReference>
<sequence length="218" mass="25333">MKKNSLLTFSLQKYIIASTLLGLTIILELSYDKLGIPKMVAGIGSFVKIPLIPLLFIGFLLGMKYSFLFCLIYACFHLVKAICFNHFIDFMRSVGFTNNQILGSAFLDYVLIDLSYSLSGLLFYPRLQYFDNKKKLWTTLLIIFTSAFIFKFLSSRFIWFVKIEETKTNWHAFMNPLLKHPNIWCAVYNLIPVMANLLLTGFLFSFLNPRIKVYLKHK</sequence>
<feature type="transmembrane region" description="Helical" evidence="1">
    <location>
        <begin position="100"/>
        <end position="124"/>
    </location>
</feature>
<feature type="transmembrane region" description="Helical" evidence="1">
    <location>
        <begin position="181"/>
        <end position="207"/>
    </location>
</feature>
<evidence type="ECO:0000313" key="2">
    <source>
        <dbReference type="EMBL" id="MBP5836072.1"/>
    </source>
</evidence>
<gene>
    <name evidence="2" type="ORF">CHTY_002420</name>
</gene>
<feature type="transmembrane region" description="Helical" evidence="1">
    <location>
        <begin position="39"/>
        <end position="61"/>
    </location>
</feature>
<keyword evidence="1" id="KW-0472">Membrane</keyword>
<name>A0ABS5CYL3_9MOLU</name>
<organism evidence="2 3">
    <name type="scientific">Candidatus Phytoplasma meliae</name>
    <dbReference type="NCBI Taxonomy" id="1848402"/>
    <lineage>
        <taxon>Bacteria</taxon>
        <taxon>Bacillati</taxon>
        <taxon>Mycoplasmatota</taxon>
        <taxon>Mollicutes</taxon>
        <taxon>Acholeplasmatales</taxon>
        <taxon>Acholeplasmataceae</taxon>
        <taxon>Candidatus Phytoplasma</taxon>
        <taxon>16SrXIII (Mexican periwinkle virescence group)</taxon>
    </lineage>
</organism>
<feature type="transmembrane region" description="Helical" evidence="1">
    <location>
        <begin position="68"/>
        <end position="88"/>
    </location>
</feature>
<dbReference type="Gene3D" id="1.10.1760.20">
    <property type="match status" value="1"/>
</dbReference>
<reference evidence="2" key="1">
    <citation type="submission" date="2021-04" db="EMBL/GenBank/DDBJ databases">
        <title>Genomic features of Candidatus Phytoplasma meliae isolate ChTYXIII (1SrXIII-G).</title>
        <authorList>
            <person name="Fernandez F.D."/>
            <person name="Conci L.R."/>
        </authorList>
    </citation>
    <scope>NUCLEOTIDE SEQUENCE [LARGE SCALE GENOMIC DNA]</scope>
    <source>
        <strain evidence="2">ChTYXIII-Mo</strain>
    </source>
</reference>
<evidence type="ECO:0000256" key="1">
    <source>
        <dbReference type="SAM" id="Phobius"/>
    </source>
</evidence>
<accession>A0ABS5CYL3</accession>
<keyword evidence="1" id="KW-1133">Transmembrane helix</keyword>
<evidence type="ECO:0000313" key="3">
    <source>
        <dbReference type="Proteomes" id="UP001195571"/>
    </source>
</evidence>
<feature type="transmembrane region" description="Helical" evidence="1">
    <location>
        <begin position="136"/>
        <end position="161"/>
    </location>
</feature>
<feature type="transmembrane region" description="Helical" evidence="1">
    <location>
        <begin position="7"/>
        <end position="27"/>
    </location>
</feature>
<proteinExistence type="predicted"/>
<dbReference type="EMBL" id="JACAOD020000010">
    <property type="protein sequence ID" value="MBP5836072.1"/>
    <property type="molecule type" value="Genomic_DNA"/>
</dbReference>
<keyword evidence="3" id="KW-1185">Reference proteome</keyword>
<protein>
    <submittedName>
        <fullName evidence="2">Uncharacterized protein</fullName>
    </submittedName>
</protein>
<keyword evidence="1" id="KW-0812">Transmembrane</keyword>